<dbReference type="InterPro" id="IPR027981">
    <property type="entry name" value="DUF4446"/>
</dbReference>
<dbReference type="OrthoDB" id="5244042at2"/>
<gene>
    <name evidence="3" type="ordered locus">Dtox_0769</name>
</gene>
<keyword evidence="4" id="KW-1185">Reference proteome</keyword>
<feature type="transmembrane region" description="Helical" evidence="2">
    <location>
        <begin position="16"/>
        <end position="36"/>
    </location>
</feature>
<dbReference type="eggNOG" id="COG1196">
    <property type="taxonomic scope" value="Bacteria"/>
</dbReference>
<proteinExistence type="predicted"/>
<evidence type="ECO:0000256" key="2">
    <source>
        <dbReference type="SAM" id="Phobius"/>
    </source>
</evidence>
<dbReference type="Proteomes" id="UP000002217">
    <property type="component" value="Chromosome"/>
</dbReference>
<protein>
    <recommendedName>
        <fullName evidence="5">DUF4446 domain-containing protein</fullName>
    </recommendedName>
</protein>
<evidence type="ECO:0000313" key="4">
    <source>
        <dbReference type="Proteomes" id="UP000002217"/>
    </source>
</evidence>
<dbReference type="STRING" id="485916.Dtox_0769"/>
<keyword evidence="2" id="KW-0472">Membrane</keyword>
<evidence type="ECO:0000313" key="3">
    <source>
        <dbReference type="EMBL" id="ACV61679.1"/>
    </source>
</evidence>
<keyword evidence="2" id="KW-1133">Transmembrane helix</keyword>
<evidence type="ECO:0008006" key="5">
    <source>
        <dbReference type="Google" id="ProtNLM"/>
    </source>
</evidence>
<accession>C8W215</accession>
<dbReference type="Pfam" id="PF14584">
    <property type="entry name" value="DUF4446"/>
    <property type="match status" value="1"/>
</dbReference>
<dbReference type="KEGG" id="dae:Dtox_0769"/>
<feature type="coiled-coil region" evidence="1">
    <location>
        <begin position="57"/>
        <end position="91"/>
    </location>
</feature>
<dbReference type="EMBL" id="CP001720">
    <property type="protein sequence ID" value="ACV61679.1"/>
    <property type="molecule type" value="Genomic_DNA"/>
</dbReference>
<dbReference type="HOGENOM" id="CLU_101313_1_0_9"/>
<dbReference type="AlphaFoldDB" id="C8W215"/>
<reference evidence="3 4" key="1">
    <citation type="journal article" date="2009" name="Stand. Genomic Sci.">
        <title>Complete genome sequence of Desulfotomaculum acetoxidans type strain (5575).</title>
        <authorList>
            <person name="Spring S."/>
            <person name="Lapidus A."/>
            <person name="Schroder M."/>
            <person name="Gleim D."/>
            <person name="Sims D."/>
            <person name="Meincke L."/>
            <person name="Glavina Del Rio T."/>
            <person name="Tice H."/>
            <person name="Copeland A."/>
            <person name="Cheng J.F."/>
            <person name="Lucas S."/>
            <person name="Chen F."/>
            <person name="Nolan M."/>
            <person name="Bruce D."/>
            <person name="Goodwin L."/>
            <person name="Pitluck S."/>
            <person name="Ivanova N."/>
            <person name="Mavromatis K."/>
            <person name="Mikhailova N."/>
            <person name="Pati A."/>
            <person name="Chen A."/>
            <person name="Palaniappan K."/>
            <person name="Land M."/>
            <person name="Hauser L."/>
            <person name="Chang Y.J."/>
            <person name="Jeffries C.D."/>
            <person name="Chain P."/>
            <person name="Saunders E."/>
            <person name="Brettin T."/>
            <person name="Detter J.C."/>
            <person name="Goker M."/>
            <person name="Bristow J."/>
            <person name="Eisen J.A."/>
            <person name="Markowitz V."/>
            <person name="Hugenholtz P."/>
            <person name="Kyrpides N.C."/>
            <person name="Klenk H.P."/>
            <person name="Han C."/>
        </authorList>
    </citation>
    <scope>NUCLEOTIDE SEQUENCE [LARGE SCALE GENOMIC DNA]</scope>
    <source>
        <strain evidence="4">ATCC 49208 / DSM 771 / VKM B-1644</strain>
    </source>
</reference>
<dbReference type="RefSeq" id="WP_015756397.1">
    <property type="nucleotide sequence ID" value="NC_013216.1"/>
</dbReference>
<organism evidence="3 4">
    <name type="scientific">Desulfofarcimen acetoxidans (strain ATCC 49208 / DSM 771 / KCTC 5769 / VKM B-1644 / 5575)</name>
    <name type="common">Desulfotomaculum acetoxidans</name>
    <dbReference type="NCBI Taxonomy" id="485916"/>
    <lineage>
        <taxon>Bacteria</taxon>
        <taxon>Bacillati</taxon>
        <taxon>Bacillota</taxon>
        <taxon>Clostridia</taxon>
        <taxon>Eubacteriales</taxon>
        <taxon>Peptococcaceae</taxon>
        <taxon>Desulfofarcimen</taxon>
    </lineage>
</organism>
<evidence type="ECO:0000256" key="1">
    <source>
        <dbReference type="SAM" id="Coils"/>
    </source>
</evidence>
<name>C8W215_DESAS</name>
<keyword evidence="2" id="KW-0812">Transmembrane</keyword>
<sequence length="167" mass="19088">MSIDIINGIVINTNTAFLVAAIIIIILSISQIMLYYRFKQVKHRYKLLLRGPTGTDLEQLLMNYSQVVKEIEQLTKEAKKEQLEMKVKLAKCLNTPQLLRFNAFDNMGSDLSFSMSMLNEQGDGVVITSLYGREENRLYAKPVYDGKSDYILSDEEKAVVEKTLKKI</sequence>
<keyword evidence="1" id="KW-0175">Coiled coil</keyword>